<feature type="transmembrane region" description="Helical" evidence="1">
    <location>
        <begin position="23"/>
        <end position="44"/>
    </location>
</feature>
<dbReference type="RefSeq" id="WP_226747705.1">
    <property type="nucleotide sequence ID" value="NZ_JAJATZ010000002.1"/>
</dbReference>
<keyword evidence="4" id="KW-1185">Reference proteome</keyword>
<accession>A0ABS8BTC4</accession>
<feature type="transmembrane region" description="Helical" evidence="1">
    <location>
        <begin position="195"/>
        <end position="214"/>
    </location>
</feature>
<evidence type="ECO:0000313" key="4">
    <source>
        <dbReference type="Proteomes" id="UP001138961"/>
    </source>
</evidence>
<keyword evidence="3" id="KW-0645">Protease</keyword>
<feature type="domain" description="CAAX prenyl protease 2/Lysostaphin resistance protein A-like" evidence="2">
    <location>
        <begin position="138"/>
        <end position="234"/>
    </location>
</feature>
<feature type="transmembrane region" description="Helical" evidence="1">
    <location>
        <begin position="64"/>
        <end position="81"/>
    </location>
</feature>
<evidence type="ECO:0000313" key="3">
    <source>
        <dbReference type="EMBL" id="MCB5198839.1"/>
    </source>
</evidence>
<feature type="transmembrane region" description="Helical" evidence="1">
    <location>
        <begin position="133"/>
        <end position="152"/>
    </location>
</feature>
<keyword evidence="1" id="KW-0812">Transmembrane</keyword>
<reference evidence="3" key="1">
    <citation type="submission" date="2021-10" db="EMBL/GenBank/DDBJ databases">
        <title>Loktanella gaetbuli sp. nov., isolated from a tidal flat.</title>
        <authorList>
            <person name="Park S."/>
            <person name="Yoon J.-H."/>
        </authorList>
    </citation>
    <scope>NUCLEOTIDE SEQUENCE</scope>
    <source>
        <strain evidence="3">TSTF-M6</strain>
    </source>
</reference>
<evidence type="ECO:0000259" key="2">
    <source>
        <dbReference type="Pfam" id="PF02517"/>
    </source>
</evidence>
<dbReference type="GO" id="GO:0008237">
    <property type="term" value="F:metallopeptidase activity"/>
    <property type="evidence" value="ECO:0007669"/>
    <property type="project" value="UniProtKB-KW"/>
</dbReference>
<keyword evidence="3" id="KW-0378">Hydrolase</keyword>
<keyword evidence="1" id="KW-1133">Transmembrane helix</keyword>
<feature type="transmembrane region" description="Helical" evidence="1">
    <location>
        <begin position="101"/>
        <end position="121"/>
    </location>
</feature>
<comment type="caution">
    <text evidence="3">The sequence shown here is derived from an EMBL/GenBank/DDBJ whole genome shotgun (WGS) entry which is preliminary data.</text>
</comment>
<organism evidence="3 4">
    <name type="scientific">Loktanella gaetbuli</name>
    <dbReference type="NCBI Taxonomy" id="2881335"/>
    <lineage>
        <taxon>Bacteria</taxon>
        <taxon>Pseudomonadati</taxon>
        <taxon>Pseudomonadota</taxon>
        <taxon>Alphaproteobacteria</taxon>
        <taxon>Rhodobacterales</taxon>
        <taxon>Roseobacteraceae</taxon>
        <taxon>Loktanella</taxon>
    </lineage>
</organism>
<feature type="transmembrane region" description="Helical" evidence="1">
    <location>
        <begin position="173"/>
        <end position="189"/>
    </location>
</feature>
<dbReference type="Proteomes" id="UP001138961">
    <property type="component" value="Unassembled WGS sequence"/>
</dbReference>
<dbReference type="EMBL" id="JAJATZ010000002">
    <property type="protein sequence ID" value="MCB5198839.1"/>
    <property type="molecule type" value="Genomic_DNA"/>
</dbReference>
<protein>
    <submittedName>
        <fullName evidence="3">CPBP family intramembrane metalloprotease</fullName>
    </submittedName>
</protein>
<sequence length="299" mass="32191">MIWHRPYLAMAAFTAPARPAGSLLRIIAVLIIFEIAFAIMPHIYFSLLGPDADLSTPAATVLDFGLFILPAATLILAVRLLHQRGLASMIGPRKLAVRHTVVATLAVSLVLLVQEPALLWFDLSEDLGLRNPALWLVWLLPGIVAITLQCATEELLYRGYLQQQLGALSSSRWVWMVLPSVYFGFGHLYNGDTVAAGVLWAGWATLLGLACADLTARTGTLGAAVGLHVANNIFATVIIAEAQTPSSGLALLLYPYAGDLPPDDFGLIALLTPFTLFDIVVSIMGVLVMWLAARVALRV</sequence>
<gene>
    <name evidence="3" type="ORF">LGQ03_06265</name>
</gene>
<keyword evidence="1" id="KW-0472">Membrane</keyword>
<evidence type="ECO:0000256" key="1">
    <source>
        <dbReference type="SAM" id="Phobius"/>
    </source>
</evidence>
<proteinExistence type="predicted"/>
<name>A0ABS8BTC4_9RHOB</name>
<feature type="transmembrane region" description="Helical" evidence="1">
    <location>
        <begin position="265"/>
        <end position="293"/>
    </location>
</feature>
<dbReference type="InterPro" id="IPR003675">
    <property type="entry name" value="Rce1/LyrA-like_dom"/>
</dbReference>
<keyword evidence="3" id="KW-0482">Metalloprotease</keyword>
<dbReference type="Pfam" id="PF02517">
    <property type="entry name" value="Rce1-like"/>
    <property type="match status" value="1"/>
</dbReference>